<dbReference type="InParanoid" id="A0A0D0DBD4"/>
<keyword evidence="2" id="KW-1185">Reference proteome</keyword>
<proteinExistence type="predicted"/>
<dbReference type="EMBL" id="KN828759">
    <property type="protein sequence ID" value="KIK74555.1"/>
    <property type="molecule type" value="Genomic_DNA"/>
</dbReference>
<dbReference type="AlphaFoldDB" id="A0A0D0DBD4"/>
<reference evidence="1 2" key="1">
    <citation type="submission" date="2014-04" db="EMBL/GenBank/DDBJ databases">
        <authorList>
            <consortium name="DOE Joint Genome Institute"/>
            <person name="Kuo A."/>
            <person name="Kohler A."/>
            <person name="Jargeat P."/>
            <person name="Nagy L.G."/>
            <person name="Floudas D."/>
            <person name="Copeland A."/>
            <person name="Barry K.W."/>
            <person name="Cichocki N."/>
            <person name="Veneault-Fourrey C."/>
            <person name="LaButti K."/>
            <person name="Lindquist E.A."/>
            <person name="Lipzen A."/>
            <person name="Lundell T."/>
            <person name="Morin E."/>
            <person name="Murat C."/>
            <person name="Sun H."/>
            <person name="Tunlid A."/>
            <person name="Henrissat B."/>
            <person name="Grigoriev I.V."/>
            <person name="Hibbett D.S."/>
            <person name="Martin F."/>
            <person name="Nordberg H.P."/>
            <person name="Cantor M.N."/>
            <person name="Hua S.X."/>
        </authorList>
    </citation>
    <scope>NUCLEOTIDE SEQUENCE [LARGE SCALE GENOMIC DNA]</scope>
    <source>
        <strain evidence="1 2">Ve08.2h10</strain>
    </source>
</reference>
<gene>
    <name evidence="1" type="ORF">PAXRUDRAFT_175384</name>
</gene>
<dbReference type="OrthoDB" id="413760at2759"/>
<protein>
    <submittedName>
        <fullName evidence="1">Uncharacterized protein</fullName>
    </submittedName>
</protein>
<organism evidence="1 2">
    <name type="scientific">Paxillus rubicundulus Ve08.2h10</name>
    <dbReference type="NCBI Taxonomy" id="930991"/>
    <lineage>
        <taxon>Eukaryota</taxon>
        <taxon>Fungi</taxon>
        <taxon>Dikarya</taxon>
        <taxon>Basidiomycota</taxon>
        <taxon>Agaricomycotina</taxon>
        <taxon>Agaricomycetes</taxon>
        <taxon>Agaricomycetidae</taxon>
        <taxon>Boletales</taxon>
        <taxon>Paxilineae</taxon>
        <taxon>Paxillaceae</taxon>
        <taxon>Paxillus</taxon>
    </lineage>
</organism>
<dbReference type="HOGENOM" id="CLU_2292570_0_0_1"/>
<name>A0A0D0DBD4_9AGAM</name>
<evidence type="ECO:0000313" key="2">
    <source>
        <dbReference type="Proteomes" id="UP000054538"/>
    </source>
</evidence>
<dbReference type="Proteomes" id="UP000054538">
    <property type="component" value="Unassembled WGS sequence"/>
</dbReference>
<evidence type="ECO:0000313" key="1">
    <source>
        <dbReference type="EMBL" id="KIK74555.1"/>
    </source>
</evidence>
<sequence>MGQHWLPSCLPKFNAYSCAKAALTHFKDQLCSKWQLSDLGDTSFCVGITIEHCRKAVFPTIATANPQNLHWPTRLTKTLQLFTSTIHHNSALLPQNPPISM</sequence>
<accession>A0A0D0DBD4</accession>
<reference evidence="2" key="2">
    <citation type="submission" date="2015-01" db="EMBL/GenBank/DDBJ databases">
        <title>Evolutionary Origins and Diversification of the Mycorrhizal Mutualists.</title>
        <authorList>
            <consortium name="DOE Joint Genome Institute"/>
            <consortium name="Mycorrhizal Genomics Consortium"/>
            <person name="Kohler A."/>
            <person name="Kuo A."/>
            <person name="Nagy L.G."/>
            <person name="Floudas D."/>
            <person name="Copeland A."/>
            <person name="Barry K.W."/>
            <person name="Cichocki N."/>
            <person name="Veneault-Fourrey C."/>
            <person name="LaButti K."/>
            <person name="Lindquist E.A."/>
            <person name="Lipzen A."/>
            <person name="Lundell T."/>
            <person name="Morin E."/>
            <person name="Murat C."/>
            <person name="Riley R."/>
            <person name="Ohm R."/>
            <person name="Sun H."/>
            <person name="Tunlid A."/>
            <person name="Henrissat B."/>
            <person name="Grigoriev I.V."/>
            <person name="Hibbett D.S."/>
            <person name="Martin F."/>
        </authorList>
    </citation>
    <scope>NUCLEOTIDE SEQUENCE [LARGE SCALE GENOMIC DNA]</scope>
    <source>
        <strain evidence="2">Ve08.2h10</strain>
    </source>
</reference>